<reference evidence="2 3" key="1">
    <citation type="submission" date="2015-04" db="EMBL/GenBank/DDBJ databases">
        <authorList>
            <person name="Syromyatnikov M.Y."/>
            <person name="Popov V.N."/>
        </authorList>
    </citation>
    <scope>NUCLEOTIDE SEQUENCE [LARGE SCALE GENOMIC DNA]</scope>
</reference>
<name>A0A1J1I882_9DIPT</name>
<keyword evidence="1" id="KW-0812">Transmembrane</keyword>
<dbReference type="Proteomes" id="UP000183832">
    <property type="component" value="Unassembled WGS sequence"/>
</dbReference>
<protein>
    <submittedName>
        <fullName evidence="2">CLUMA_CG010158, isoform A</fullName>
    </submittedName>
</protein>
<sequence length="59" mass="6747">MTLRFPMRALFNTPAIPSLFQILPNSTTLKFVSLLLIPLLCHFFSSPIIVMRLLLFNTP</sequence>
<evidence type="ECO:0000256" key="1">
    <source>
        <dbReference type="SAM" id="Phobius"/>
    </source>
</evidence>
<keyword evidence="3" id="KW-1185">Reference proteome</keyword>
<evidence type="ECO:0000313" key="3">
    <source>
        <dbReference type="Proteomes" id="UP000183832"/>
    </source>
</evidence>
<proteinExistence type="predicted"/>
<feature type="transmembrane region" description="Helical" evidence="1">
    <location>
        <begin position="31"/>
        <end position="55"/>
    </location>
</feature>
<keyword evidence="1" id="KW-1133">Transmembrane helix</keyword>
<keyword evidence="1" id="KW-0472">Membrane</keyword>
<dbReference type="EMBL" id="CVRI01000044">
    <property type="protein sequence ID" value="CRK96472.1"/>
    <property type="molecule type" value="Genomic_DNA"/>
</dbReference>
<accession>A0A1J1I882</accession>
<dbReference type="AlphaFoldDB" id="A0A1J1I882"/>
<evidence type="ECO:0000313" key="2">
    <source>
        <dbReference type="EMBL" id="CRK96472.1"/>
    </source>
</evidence>
<gene>
    <name evidence="2" type="ORF">CLUMA_CG010158</name>
</gene>
<organism evidence="2 3">
    <name type="scientific">Clunio marinus</name>
    <dbReference type="NCBI Taxonomy" id="568069"/>
    <lineage>
        <taxon>Eukaryota</taxon>
        <taxon>Metazoa</taxon>
        <taxon>Ecdysozoa</taxon>
        <taxon>Arthropoda</taxon>
        <taxon>Hexapoda</taxon>
        <taxon>Insecta</taxon>
        <taxon>Pterygota</taxon>
        <taxon>Neoptera</taxon>
        <taxon>Endopterygota</taxon>
        <taxon>Diptera</taxon>
        <taxon>Nematocera</taxon>
        <taxon>Chironomoidea</taxon>
        <taxon>Chironomidae</taxon>
        <taxon>Clunio</taxon>
    </lineage>
</organism>